<protein>
    <submittedName>
        <fullName evidence="1">Uncharacterized protein</fullName>
    </submittedName>
</protein>
<proteinExistence type="predicted"/>
<evidence type="ECO:0000313" key="2">
    <source>
        <dbReference type="Proteomes" id="UP000805193"/>
    </source>
</evidence>
<dbReference type="Proteomes" id="UP000805193">
    <property type="component" value="Unassembled WGS sequence"/>
</dbReference>
<comment type="caution">
    <text evidence="1">The sequence shown here is derived from an EMBL/GenBank/DDBJ whole genome shotgun (WGS) entry which is preliminary data.</text>
</comment>
<evidence type="ECO:0000313" key="1">
    <source>
        <dbReference type="EMBL" id="KAG0423711.1"/>
    </source>
</evidence>
<name>A0AC60PRH6_IXOPE</name>
<gene>
    <name evidence="1" type="ORF">HPB47_000497</name>
</gene>
<keyword evidence="2" id="KW-1185">Reference proteome</keyword>
<organism evidence="1 2">
    <name type="scientific">Ixodes persulcatus</name>
    <name type="common">Taiga tick</name>
    <dbReference type="NCBI Taxonomy" id="34615"/>
    <lineage>
        <taxon>Eukaryota</taxon>
        <taxon>Metazoa</taxon>
        <taxon>Ecdysozoa</taxon>
        <taxon>Arthropoda</taxon>
        <taxon>Chelicerata</taxon>
        <taxon>Arachnida</taxon>
        <taxon>Acari</taxon>
        <taxon>Parasitiformes</taxon>
        <taxon>Ixodida</taxon>
        <taxon>Ixodoidea</taxon>
        <taxon>Ixodidae</taxon>
        <taxon>Ixodinae</taxon>
        <taxon>Ixodes</taxon>
    </lineage>
</organism>
<reference evidence="1 2" key="1">
    <citation type="journal article" date="2020" name="Cell">
        <title>Large-Scale Comparative Analyses of Tick Genomes Elucidate Their Genetic Diversity and Vector Capacities.</title>
        <authorList>
            <consortium name="Tick Genome and Microbiome Consortium (TIGMIC)"/>
            <person name="Jia N."/>
            <person name="Wang J."/>
            <person name="Shi W."/>
            <person name="Du L."/>
            <person name="Sun Y."/>
            <person name="Zhan W."/>
            <person name="Jiang J.F."/>
            <person name="Wang Q."/>
            <person name="Zhang B."/>
            <person name="Ji P."/>
            <person name="Bell-Sakyi L."/>
            <person name="Cui X.M."/>
            <person name="Yuan T.T."/>
            <person name="Jiang B.G."/>
            <person name="Yang W.F."/>
            <person name="Lam T.T."/>
            <person name="Chang Q.C."/>
            <person name="Ding S.J."/>
            <person name="Wang X.J."/>
            <person name="Zhu J.G."/>
            <person name="Ruan X.D."/>
            <person name="Zhao L."/>
            <person name="Wei J.T."/>
            <person name="Ye R.Z."/>
            <person name="Que T.C."/>
            <person name="Du C.H."/>
            <person name="Zhou Y.H."/>
            <person name="Cheng J.X."/>
            <person name="Dai P.F."/>
            <person name="Guo W.B."/>
            <person name="Han X.H."/>
            <person name="Huang E.J."/>
            <person name="Li L.F."/>
            <person name="Wei W."/>
            <person name="Gao Y.C."/>
            <person name="Liu J.Z."/>
            <person name="Shao H.Z."/>
            <person name="Wang X."/>
            <person name="Wang C.C."/>
            <person name="Yang T.C."/>
            <person name="Huo Q.B."/>
            <person name="Li W."/>
            <person name="Chen H.Y."/>
            <person name="Chen S.E."/>
            <person name="Zhou L.G."/>
            <person name="Ni X.B."/>
            <person name="Tian J.H."/>
            <person name="Sheng Y."/>
            <person name="Liu T."/>
            <person name="Pan Y.S."/>
            <person name="Xia L.Y."/>
            <person name="Li J."/>
            <person name="Zhao F."/>
            <person name="Cao W.C."/>
        </authorList>
    </citation>
    <scope>NUCLEOTIDE SEQUENCE [LARGE SCALE GENOMIC DNA]</scope>
    <source>
        <strain evidence="1">Iper-2018</strain>
    </source>
</reference>
<accession>A0AC60PRH6</accession>
<dbReference type="EMBL" id="JABSTQ010010062">
    <property type="protein sequence ID" value="KAG0423711.1"/>
    <property type="molecule type" value="Genomic_DNA"/>
</dbReference>
<sequence>MEVSDQSLIREGFTGVARPYYIQNASRSWADDLGQGPSEHRCADVLNCMVTQVSRAVDKERLVGLLAAMKEPRQVFHHMAASFVGLRISLKAFDILAALSDRLQEQYPERRYRKRRATEQARHANFPGLVLMSQQPWLCCSPDGLMMVDGETVLVEMKCPETCQDCPILDRAESRCNVPYLAYREDARGPRALHARFFGPPPQVASPRPETSETQIFSACCCLDNAEPPLRCHGNQRSLELPALEATPSPRERAMRRPCQAEKPPLLNSQSGRWLWEWLHRGEPGSPVGHHSAGHPTRRVRPTAPAAPLGASRSSISPDNFSAIPTLQARQQTPRSISAGRRPSRQRGKVWHAGECTTPPVGLLPDPRFAPAGSPGCATRYAEARPELGRGSSGCLTATRQVPRGERSAGHVLC</sequence>